<feature type="transmembrane region" description="Helical" evidence="5">
    <location>
        <begin position="325"/>
        <end position="348"/>
    </location>
</feature>
<protein>
    <recommendedName>
        <fullName evidence="5">NADH-quinone oxidoreductase subunit N</fullName>
        <ecNumber evidence="5">7.1.1.-</ecNumber>
    </recommendedName>
    <alternativeName>
        <fullName evidence="5">NADH dehydrogenase I subunit N</fullName>
    </alternativeName>
    <alternativeName>
        <fullName evidence="5">NDH-1 subunit N</fullName>
    </alternativeName>
</protein>
<comment type="subunit">
    <text evidence="5">NDH-1 is composed of 14 different subunits. Subunits NuoA, H, J, K, L, M, N constitute the membrane sector of the complex.</text>
</comment>
<evidence type="ECO:0000256" key="3">
    <source>
        <dbReference type="ARBA" id="ARBA00022989"/>
    </source>
</evidence>
<feature type="transmembrane region" description="Helical" evidence="5">
    <location>
        <begin position="41"/>
        <end position="59"/>
    </location>
</feature>
<feature type="transmembrane region" description="Helical" evidence="5">
    <location>
        <begin position="13"/>
        <end position="34"/>
    </location>
</feature>
<dbReference type="NCBIfam" id="TIGR01770">
    <property type="entry name" value="NDH_I_N"/>
    <property type="match status" value="1"/>
</dbReference>
<sequence length="481" mass="51120">MSMHEFIAQSLPIVGPELILSVGAMVLLMVGTFVGERSGRLVMSLAVAVILGTALWLLAVTPEGVAFGGSLIVDPFARFMKVLVLLGSAAAVLMTMSFAKNERFDRFEFPVLIMLATVGMMVMVSAGDLIALYLGLELQSLALYVIAAINRDNVRSSEAGLKYFVLGALSSGMLLYGASLVYGFTGQIGFVEIAAALTAEGRSFGLLVGLVFVIAGLAFKISAVPFHMWTPDVYEGAPTPVTAFFAAAPKVAAMALLTRFTVQSFLPLAADWQQILVFVSIASMVLGAFAAIGQRNIKRLMAYSSIGHMGYALVGLAAADEAGVTGVMIYMATYMAMTLGTFGVILSMRRKDGMVENVDDLAGLSRTHPMMALAMTVLMLSLAGLPPLLGFWGKYYVFMAAVGAGLIPLAIIGVVASTVGLFYYLRVVKVMWVDEPAEAFIAMPTELRVVTGLATLFIFPAYIFLAAPLFAAAQAAARTFF</sequence>
<reference evidence="8" key="1">
    <citation type="journal article" date="2015" name="Proc. Natl. Acad. Sci. U.S.A.">
        <title>Bacterial clade with the ribosomal RNA operon on a small plasmid rather than the chromosome.</title>
        <authorList>
            <person name="Anda M."/>
            <person name="Ohtsubo Y."/>
            <person name="Okubo T."/>
            <person name="Sugawara M."/>
            <person name="Nagata Y."/>
            <person name="Tsuda M."/>
            <person name="Minamisawa K."/>
            <person name="Mitsui H."/>
        </authorList>
    </citation>
    <scope>NUCLEOTIDE SEQUENCE</scope>
    <source>
        <strain evidence="8">DSM 21988</strain>
    </source>
</reference>
<comment type="similarity">
    <text evidence="5">Belongs to the complex I subunit 2 family.</text>
</comment>
<evidence type="ECO:0000256" key="1">
    <source>
        <dbReference type="ARBA" id="ARBA00004127"/>
    </source>
</evidence>
<evidence type="ECO:0000256" key="6">
    <source>
        <dbReference type="RuleBase" id="RU000320"/>
    </source>
</evidence>
<dbReference type="EC" id="7.1.1.-" evidence="5"/>
<gene>
    <name evidence="5" type="primary">nuoN</name>
</gene>
<comment type="subcellular location">
    <subcellularLocation>
        <location evidence="5">Cell membrane</location>
        <topology evidence="5">Multi-pass membrane protein</topology>
    </subcellularLocation>
    <subcellularLocation>
        <location evidence="1">Endomembrane system</location>
        <topology evidence="1">Multi-pass membrane protein</topology>
    </subcellularLocation>
    <subcellularLocation>
        <location evidence="6">Membrane</location>
        <topology evidence="6">Multi-pass membrane protein</topology>
    </subcellularLocation>
</comment>
<dbReference type="GO" id="GO:0042773">
    <property type="term" value="P:ATP synthesis coupled electron transport"/>
    <property type="evidence" value="ECO:0007669"/>
    <property type="project" value="InterPro"/>
</dbReference>
<dbReference type="Pfam" id="PF00361">
    <property type="entry name" value="Proton_antipo_M"/>
    <property type="match status" value="1"/>
</dbReference>
<comment type="function">
    <text evidence="5">NDH-1 shuttles electrons from NADH, via FMN and iron-sulfur (Fe-S) centers, to quinones in the respiratory chain. The immediate electron acceptor for the enzyme in this species is believed to be ubiquinone. Couples the redox reaction to proton translocation (for every two electrons transferred, four hydrogen ions are translocated across the cytoplasmic membrane), and thus conserves the redox energy in a proton gradient.</text>
</comment>
<name>A0A0N7KXA9_9HYPH</name>
<evidence type="ECO:0000256" key="4">
    <source>
        <dbReference type="ARBA" id="ARBA00023136"/>
    </source>
</evidence>
<keyword evidence="5" id="KW-1003">Cell membrane</keyword>
<feature type="transmembrane region" description="Helical" evidence="5">
    <location>
        <begin position="369"/>
        <end position="389"/>
    </location>
</feature>
<feature type="transmembrane region" description="Helical" evidence="5">
    <location>
        <begin position="204"/>
        <end position="229"/>
    </location>
</feature>
<feature type="transmembrane region" description="Helical" evidence="5">
    <location>
        <begin position="272"/>
        <end position="293"/>
    </location>
</feature>
<evidence type="ECO:0000313" key="8">
    <source>
        <dbReference type="EMBL" id="BAT26409.1"/>
    </source>
</evidence>
<keyword evidence="3 5" id="KW-1133">Transmembrane helix</keyword>
<dbReference type="HAMAP" id="MF_00445">
    <property type="entry name" value="NDH1_NuoN_1"/>
    <property type="match status" value="1"/>
</dbReference>
<proteinExistence type="inferred from homology"/>
<dbReference type="GO" id="GO:0005886">
    <property type="term" value="C:plasma membrane"/>
    <property type="evidence" value="ECO:0007669"/>
    <property type="project" value="UniProtKB-SubCell"/>
</dbReference>
<comment type="catalytic activity">
    <reaction evidence="5">
        <text>a quinone + NADH + 5 H(+)(in) = a quinol + NAD(+) + 4 H(+)(out)</text>
        <dbReference type="Rhea" id="RHEA:57888"/>
        <dbReference type="ChEBI" id="CHEBI:15378"/>
        <dbReference type="ChEBI" id="CHEBI:24646"/>
        <dbReference type="ChEBI" id="CHEBI:57540"/>
        <dbReference type="ChEBI" id="CHEBI:57945"/>
        <dbReference type="ChEBI" id="CHEBI:132124"/>
    </reaction>
</comment>
<feature type="transmembrane region" description="Helical" evidence="5">
    <location>
        <begin position="79"/>
        <end position="99"/>
    </location>
</feature>
<dbReference type="InterPro" id="IPR010096">
    <property type="entry name" value="NADH-Q_OxRdtase_suN/2"/>
</dbReference>
<evidence type="ECO:0000256" key="2">
    <source>
        <dbReference type="ARBA" id="ARBA00022692"/>
    </source>
</evidence>
<dbReference type="PANTHER" id="PTHR22773">
    <property type="entry name" value="NADH DEHYDROGENASE"/>
    <property type="match status" value="1"/>
</dbReference>
<keyword evidence="2 5" id="KW-0812">Transmembrane</keyword>
<evidence type="ECO:0000256" key="5">
    <source>
        <dbReference type="HAMAP-Rule" id="MF_00445"/>
    </source>
</evidence>
<dbReference type="GO" id="GO:0008137">
    <property type="term" value="F:NADH dehydrogenase (ubiquinone) activity"/>
    <property type="evidence" value="ECO:0007669"/>
    <property type="project" value="InterPro"/>
</dbReference>
<dbReference type="EMBL" id="LC066371">
    <property type="protein sequence ID" value="BAT26409.1"/>
    <property type="molecule type" value="Genomic_DNA"/>
</dbReference>
<feature type="transmembrane region" description="Helical" evidence="5">
    <location>
        <begin position="446"/>
        <end position="471"/>
    </location>
</feature>
<keyword evidence="5" id="KW-0874">Quinone</keyword>
<dbReference type="GO" id="GO:0050136">
    <property type="term" value="F:NADH dehydrogenase (quinone) (non-electrogenic) activity"/>
    <property type="evidence" value="ECO:0007669"/>
    <property type="project" value="UniProtKB-UniRule"/>
</dbReference>
<dbReference type="InterPro" id="IPR001750">
    <property type="entry name" value="ND/Mrp_TM"/>
</dbReference>
<dbReference type="AlphaFoldDB" id="A0A0N7KXA9"/>
<feature type="domain" description="NADH:quinone oxidoreductase/Mrp antiporter transmembrane" evidence="7">
    <location>
        <begin position="126"/>
        <end position="418"/>
    </location>
</feature>
<organism evidence="8">
    <name type="scientific">Aureimonas altamirensis</name>
    <dbReference type="NCBI Taxonomy" id="370622"/>
    <lineage>
        <taxon>Bacteria</taxon>
        <taxon>Pseudomonadati</taxon>
        <taxon>Pseudomonadota</taxon>
        <taxon>Alphaproteobacteria</taxon>
        <taxon>Hyphomicrobiales</taxon>
        <taxon>Aurantimonadaceae</taxon>
        <taxon>Aureimonas</taxon>
    </lineage>
</organism>
<feature type="transmembrane region" description="Helical" evidence="5">
    <location>
        <begin position="106"/>
        <end position="124"/>
    </location>
</feature>
<dbReference type="GO" id="GO:0012505">
    <property type="term" value="C:endomembrane system"/>
    <property type="evidence" value="ECO:0007669"/>
    <property type="project" value="UniProtKB-SubCell"/>
</dbReference>
<feature type="transmembrane region" description="Helical" evidence="5">
    <location>
        <begin position="395"/>
        <end position="425"/>
    </location>
</feature>
<dbReference type="GO" id="GO:0048038">
    <property type="term" value="F:quinone binding"/>
    <property type="evidence" value="ECO:0007669"/>
    <property type="project" value="UniProtKB-KW"/>
</dbReference>
<dbReference type="NCBIfam" id="NF004440">
    <property type="entry name" value="PRK05777.1-3"/>
    <property type="match status" value="1"/>
</dbReference>
<accession>A0A0N7KXA9</accession>
<feature type="transmembrane region" description="Helical" evidence="5">
    <location>
        <begin position="161"/>
        <end position="184"/>
    </location>
</feature>
<keyword evidence="4 5" id="KW-0472">Membrane</keyword>
<keyword evidence="5" id="KW-0520">NAD</keyword>
<keyword evidence="5" id="KW-1278">Translocase</keyword>
<keyword evidence="5" id="KW-0830">Ubiquinone</keyword>
<evidence type="ECO:0000259" key="7">
    <source>
        <dbReference type="Pfam" id="PF00361"/>
    </source>
</evidence>
<feature type="transmembrane region" description="Helical" evidence="5">
    <location>
        <begin position="300"/>
        <end position="319"/>
    </location>
</feature>
<keyword evidence="5" id="KW-0813">Transport</keyword>